<reference evidence="4 5" key="1">
    <citation type="journal article" date="2019" name="Microorganisms">
        <title>Systematic Affiliation and Genome Analysis of Subtercola vilae DB165(T) with Particular Emphasis on Cold Adaptation of an Isolate from a High-Altitude Cold Volcano Lake.</title>
        <authorList>
            <person name="Villalobos A.S."/>
            <person name="Wiese J."/>
            <person name="Imhoff J.F."/>
            <person name="Dorador C."/>
            <person name="Keller A."/>
            <person name="Hentschel U."/>
        </authorList>
    </citation>
    <scope>NUCLEOTIDE SEQUENCE [LARGE SCALE GENOMIC DNA]</scope>
    <source>
        <strain evidence="4 5">DB165</strain>
    </source>
</reference>
<protein>
    <recommendedName>
        <fullName evidence="6">Calcium-binding protein</fullName>
    </recommendedName>
</protein>
<feature type="region of interest" description="Disordered" evidence="1">
    <location>
        <begin position="330"/>
        <end position="349"/>
    </location>
</feature>
<keyword evidence="5" id="KW-1185">Reference proteome</keyword>
<evidence type="ECO:0000256" key="3">
    <source>
        <dbReference type="SAM" id="SignalP"/>
    </source>
</evidence>
<keyword evidence="2" id="KW-0472">Membrane</keyword>
<dbReference type="Gene3D" id="2.120.10.30">
    <property type="entry name" value="TolB, C-terminal domain"/>
    <property type="match status" value="2"/>
</dbReference>
<dbReference type="InterPro" id="IPR011659">
    <property type="entry name" value="WD40"/>
</dbReference>
<evidence type="ECO:0000256" key="2">
    <source>
        <dbReference type="SAM" id="Phobius"/>
    </source>
</evidence>
<feature type="region of interest" description="Disordered" evidence="1">
    <location>
        <begin position="954"/>
        <end position="974"/>
    </location>
</feature>
<evidence type="ECO:0000256" key="1">
    <source>
        <dbReference type="SAM" id="MobiDB-lite"/>
    </source>
</evidence>
<dbReference type="Proteomes" id="UP000306192">
    <property type="component" value="Unassembled WGS sequence"/>
</dbReference>
<feature type="compositionally biased region" description="Gly residues" evidence="1">
    <location>
        <begin position="888"/>
        <end position="922"/>
    </location>
</feature>
<keyword evidence="2" id="KW-0812">Transmembrane</keyword>
<feature type="compositionally biased region" description="Low complexity" evidence="1">
    <location>
        <begin position="864"/>
        <end position="883"/>
    </location>
</feature>
<feature type="signal peptide" evidence="3">
    <location>
        <begin position="1"/>
        <end position="20"/>
    </location>
</feature>
<proteinExistence type="predicted"/>
<gene>
    <name evidence="4" type="ORF">D4765_10865</name>
</gene>
<dbReference type="Pfam" id="PF07676">
    <property type="entry name" value="PD40"/>
    <property type="match status" value="1"/>
</dbReference>
<dbReference type="EMBL" id="QYRT01000019">
    <property type="protein sequence ID" value="TIH35559.1"/>
    <property type="molecule type" value="Genomic_DNA"/>
</dbReference>
<comment type="caution">
    <text evidence="4">The sequence shown here is derived from an EMBL/GenBank/DDBJ whole genome shotgun (WGS) entry which is preliminary data.</text>
</comment>
<feature type="transmembrane region" description="Helical" evidence="2">
    <location>
        <begin position="935"/>
        <end position="955"/>
    </location>
</feature>
<dbReference type="SUPFAM" id="SSF82171">
    <property type="entry name" value="DPP6 N-terminal domain-like"/>
    <property type="match status" value="2"/>
</dbReference>
<name>A0A4T2BWD3_9MICO</name>
<organism evidence="4 5">
    <name type="scientific">Subtercola vilae</name>
    <dbReference type="NCBI Taxonomy" id="2056433"/>
    <lineage>
        <taxon>Bacteria</taxon>
        <taxon>Bacillati</taxon>
        <taxon>Actinomycetota</taxon>
        <taxon>Actinomycetes</taxon>
        <taxon>Micrococcales</taxon>
        <taxon>Microbacteriaceae</taxon>
        <taxon>Subtercola</taxon>
    </lineage>
</organism>
<dbReference type="AlphaFoldDB" id="A0A4T2BWD3"/>
<evidence type="ECO:0000313" key="4">
    <source>
        <dbReference type="EMBL" id="TIH35559.1"/>
    </source>
</evidence>
<evidence type="ECO:0008006" key="6">
    <source>
        <dbReference type="Google" id="ProtNLM"/>
    </source>
</evidence>
<keyword evidence="2" id="KW-1133">Transmembrane helix</keyword>
<dbReference type="InterPro" id="IPR011042">
    <property type="entry name" value="6-blade_b-propeller_TolB-like"/>
</dbReference>
<feature type="region of interest" description="Disordered" evidence="1">
    <location>
        <begin position="864"/>
        <end position="922"/>
    </location>
</feature>
<sequence length="974" mass="95701">MIAVAAIASIALVGSLAAVAMNAAASVPTIGTTALVSAHLPAGGNADSAVSAISSNGRFVAFGSTATTLTSSDSHGHRQIFRRDTLTGEIVLVSVNLTDGTGVNNDTQSPSISADGRFVSYLTAATDAVTEDTGGHIQAFVRDLTTSTTILASVSQTATPVGASDDVLQAVISADAHDIAFTTAASNLTSVSTHGYSQVFERDVTAHATSMISLSDAGIPSGGAGDCAAGLAISKDGSRIAFASAATDLTPFATHKFRQIYVRDTTASATTLVSLDRTGSSGADGDSVGVAISENGIVSFSSSATDLTTIATGGHQQVYRRDVSAGSTTLLSRSTATTPSGGDSDAGGIDISISDDGGLVTFSSTATDLTDPPQAGHAQIYSAGLSGAPVVLSRRVGSTAAGGDDNSFGAVVSADGSTVTFTSAANDVSSTSSNGYLQVYAEKVTTGTTVMMSTDQAANATGGGNADSVQSFVSQNGRFVAFNSNATDLVVVSTASHRQGYLRDQSTGVTILVTSAAGSVDGANSDSEVTSISADGRYVVFESDATDLTAVPSGGHSQIYVRDTVLNTTSLASVAGVGVVTPTGANGDSQFGEISADGSHLVFDSKATDLTSDATGGYAQVFVRDLVSGSTRLASTSIAAAATGMNADADGAPSISGDGGLVVFATLASDVTNIAPGASSQVYVADAAGGRARLLSTAPGSSSTAGDGDSVLPVISADGTTVAFTSRAHLTSTANGGHAEVYLERLASSEPQMISLDPAGTRAADADAVATSVSVNGDYVLVLSGAGNLSTKPSSGKSQAYRWSAIAHALELVSVDAAGAAGALDTVIGTLSADGLHATMTSFAPLTGEPSTHLQVFERTLAVAVPPSTPTPTETATPTTTSQPPVPGGGTGGGSGATGGSGSGGSGLGGSGSDGSGAGGSGGALAQTGLDVAPVAAGGLVAVVAGLTIATFGILRRRARSPRATPRSGGSARR</sequence>
<feature type="chain" id="PRO_5038555287" description="Calcium-binding protein" evidence="3">
    <location>
        <begin position="21"/>
        <end position="974"/>
    </location>
</feature>
<evidence type="ECO:0000313" key="5">
    <source>
        <dbReference type="Proteomes" id="UP000306192"/>
    </source>
</evidence>
<accession>A0A4T2BWD3</accession>
<keyword evidence="3" id="KW-0732">Signal</keyword>